<dbReference type="InterPro" id="IPR023173">
    <property type="entry name" value="NADPH_Cyt_P450_Rdtase_alpha"/>
</dbReference>
<dbReference type="InterPro" id="IPR019752">
    <property type="entry name" value="Pyrv/ketoisovalerate_OxRed_cat"/>
</dbReference>
<feature type="domain" description="Flavodoxin-like" evidence="18">
    <location>
        <begin position="2874"/>
        <end position="3021"/>
    </location>
</feature>
<dbReference type="Gene3D" id="4.10.780.10">
    <property type="entry name" value="Pyruvate-flavodoxin oxidoreductase, EKR domain"/>
    <property type="match status" value="1"/>
</dbReference>
<dbReference type="PROSITE" id="PS51379">
    <property type="entry name" value="4FE4S_FER_2"/>
    <property type="match status" value="4"/>
</dbReference>
<dbReference type="InterPro" id="IPR019456">
    <property type="entry name" value="Pyrv-flavodox_OxRtase_EKR"/>
</dbReference>
<dbReference type="CDD" id="cd03377">
    <property type="entry name" value="TPP_PFOR_PNO"/>
    <property type="match status" value="2"/>
</dbReference>
<evidence type="ECO:0000256" key="1">
    <source>
        <dbReference type="ARBA" id="ARBA00001917"/>
    </source>
</evidence>
<dbReference type="InterPro" id="IPR002869">
    <property type="entry name" value="Pyrv_flavodox_OxRed_cen"/>
</dbReference>
<dbReference type="InterPro" id="IPR017938">
    <property type="entry name" value="Riboflavin_synthase-like_b-brl"/>
</dbReference>
<dbReference type="Gene3D" id="3.40.920.10">
    <property type="entry name" value="Pyruvate-ferredoxin oxidoreductase, PFOR, domain III"/>
    <property type="match status" value="2"/>
</dbReference>
<dbReference type="SUPFAM" id="SSF52343">
    <property type="entry name" value="Ferredoxin reductase-like, C-terminal NADP-linked domain"/>
    <property type="match status" value="2"/>
</dbReference>
<comment type="cofactor">
    <cofactor evidence="1">
        <name>FMN</name>
        <dbReference type="ChEBI" id="CHEBI:58210"/>
    </cofactor>
</comment>
<evidence type="ECO:0000256" key="15">
    <source>
        <dbReference type="ARBA" id="ARBA00061065"/>
    </source>
</evidence>
<dbReference type="EC" id="1.2.1.51" evidence="16"/>
<keyword evidence="11" id="KW-0560">Oxidoreductase</keyword>
<dbReference type="InterPro" id="IPR017927">
    <property type="entry name" value="FAD-bd_FR_type"/>
</dbReference>
<dbReference type="Pfam" id="PF00667">
    <property type="entry name" value="FAD_binding_1"/>
    <property type="match status" value="2"/>
</dbReference>
<dbReference type="InterPro" id="IPR017896">
    <property type="entry name" value="4Fe4S_Fe-S-bd"/>
</dbReference>
<dbReference type="NCBIfam" id="TIGR02176">
    <property type="entry name" value="pyruv_ox_red"/>
    <property type="match status" value="2"/>
</dbReference>
<dbReference type="InterPro" id="IPR037112">
    <property type="entry name" value="Pyrv-flavodox_OxR_EKR_sf"/>
</dbReference>
<keyword evidence="6" id="KW-0288">FMN</keyword>
<dbReference type="InterPro" id="IPR029039">
    <property type="entry name" value="Flavoprotein-like_sf"/>
</dbReference>
<dbReference type="GO" id="GO:0050243">
    <property type="term" value="F:pyruvate dehydrogenase (NADP+) activity"/>
    <property type="evidence" value="ECO:0007669"/>
    <property type="project" value="UniProtKB-EC"/>
</dbReference>
<comment type="cofactor">
    <cofactor evidence="2">
        <name>FAD</name>
        <dbReference type="ChEBI" id="CHEBI:57692"/>
    </cofactor>
</comment>
<dbReference type="GO" id="GO:0051539">
    <property type="term" value="F:4 iron, 4 sulfur cluster binding"/>
    <property type="evidence" value="ECO:0007669"/>
    <property type="project" value="UniProtKB-KW"/>
</dbReference>
<dbReference type="PROSITE" id="PS50902">
    <property type="entry name" value="FLAVODOXIN_LIKE"/>
    <property type="match status" value="2"/>
</dbReference>
<comment type="similarity">
    <text evidence="15">In the N-terminal section; belongs to the pyruvate:ferredoxin/flavodoxin oxidoreductase family.</text>
</comment>
<evidence type="ECO:0000256" key="3">
    <source>
        <dbReference type="ARBA" id="ARBA00022448"/>
    </source>
</evidence>
<evidence type="ECO:0000256" key="8">
    <source>
        <dbReference type="ARBA" id="ARBA00022827"/>
    </source>
</evidence>
<dbReference type="FunFam" id="3.30.70.20:FF:000022">
    <property type="entry name" value="Pyruvate:ferredoxin (Flavodoxin) oxidoreductase"/>
    <property type="match status" value="2"/>
</dbReference>
<dbReference type="Pfam" id="PF01558">
    <property type="entry name" value="POR"/>
    <property type="match status" value="2"/>
</dbReference>
<dbReference type="GO" id="GO:0005506">
    <property type="term" value="F:iron ion binding"/>
    <property type="evidence" value="ECO:0007669"/>
    <property type="project" value="InterPro"/>
</dbReference>
<dbReference type="FunFam" id="3.40.50.970:FF:000041">
    <property type="entry name" value="Pyruvate:ferredoxin (Flavodoxin) oxidoreductase"/>
    <property type="match status" value="2"/>
</dbReference>
<dbReference type="Gene3D" id="3.30.70.20">
    <property type="match status" value="2"/>
</dbReference>
<keyword evidence="12" id="KW-0408">Iron</keyword>
<keyword evidence="13" id="KW-0411">Iron-sulfur</keyword>
<dbReference type="SUPFAM" id="SSF52518">
    <property type="entry name" value="Thiamin diphosphate-binding fold (THDP-binding)"/>
    <property type="match status" value="4"/>
</dbReference>
<feature type="domain" description="4Fe-4S ferredoxin-type" evidence="19">
    <location>
        <begin position="764"/>
        <end position="793"/>
    </location>
</feature>
<reference evidence="21 22" key="1">
    <citation type="submission" date="2020-04" db="EMBL/GenBank/DDBJ databases">
        <title>Perkinsus olseni comparative genomics.</title>
        <authorList>
            <person name="Bogema D.R."/>
        </authorList>
    </citation>
    <scope>NUCLEOTIDE SEQUENCE [LARGE SCALE GENOMIC DNA]</scope>
    <source>
        <strain evidence="21">00978-12</strain>
    </source>
</reference>
<evidence type="ECO:0000256" key="17">
    <source>
        <dbReference type="ARBA" id="ARBA00076877"/>
    </source>
</evidence>
<evidence type="ECO:0000259" key="19">
    <source>
        <dbReference type="PROSITE" id="PS51379"/>
    </source>
</evidence>
<feature type="domain" description="4Fe-4S ferredoxin-type" evidence="19">
    <location>
        <begin position="2427"/>
        <end position="2456"/>
    </location>
</feature>
<dbReference type="InterPro" id="IPR003097">
    <property type="entry name" value="CysJ-like_FAD-binding"/>
</dbReference>
<evidence type="ECO:0000256" key="13">
    <source>
        <dbReference type="ARBA" id="ARBA00023014"/>
    </source>
</evidence>
<evidence type="ECO:0000259" key="18">
    <source>
        <dbReference type="PROSITE" id="PS50902"/>
    </source>
</evidence>
<keyword evidence="3" id="KW-0813">Transport</keyword>
<dbReference type="InterPro" id="IPR050722">
    <property type="entry name" value="Pyruvate:ferred/Flavod_OxRd"/>
</dbReference>
<sequence>MLISSSGSKVSKVAGTRALAGVLKRNFAKASPSGGQWQTVDGCTGVTHVSYAMTDTAFIFPITPSSPIAELSEQWSELGVKNAFGDVVKITQMQSEAGAAGALHGALTAGSLATTFTASQGLLLMIPNMYKIAGELLPCVMHVAARALAGHALSIFGDHQDVMAARQTGFAMINANSVQECHDMALVAHLATLRARVPFVHFFDGFRLSHTIEKIDTLPYNQMRKLIDTKALYAHRTNQNPDVYFQQIEASNKFYDEVPGIVREEFARVEAATGRGYDLFQWVGPKDADAAIVILGAGASVVEESLAHIHLSGKKVGLLKPRLYRPWSSEDFLASLPKTVKRVAVLDRTKEHGSHGEPLFLDVSSTIQGSGRNIKVIGGRWGLGQKEFTPSAVVAVTENLYSNKPKDRFTVGIEDDVTNLSLPLGEEINVGHSGTVECLIFGFGSDGTVGANKNATKIIGDNTDRFVQAYFAYGSQKAGGLTMSHLRFAPNPIKSYYAVNHADYIGCHNPTYLEMYRMGEHLKPGGTFCLNSPYHTVEDWNAHVPVALRRILAQKNAKVFNVDAFKVAEECGMGRMINVVMQSAFFKLSNVMNYEESIQLYKNTIRKSYGHRGESVVQKNYEMIEKALGAINEIKVPASWAELPDEPIATEKKYASLDDAFSKNVQGPIALLRGDSLPVSSFAEDSLLGGVNPLGTAKYEKRGVALEVPEVDMDKCTHCNTCAMACPHAVIRPFLLSQDEVDRQPTTFDSRKAKGGAEVAGLYYRIQVSPYDCTGCEVCVNACPDDALRMVSLADTHEESSANWEFAVSLPDRSERFDKNTFRGSQFQLPLLEFSGACAGCGETPYVRLLTQMFGDRMVIANATGCTSIWGAPYGSSPYTTRKDGTGPAWGNSLFEDAAEYGLGMAVTTSIRRKALKARVQELLMEGKDSPLAPELFTQLTEWVENFSNPRVCEQLAKSIPSLLEADIDKDPAVQELLSMADLLPKISNWVIGGDGWAYDIGFGGVDHVLASGQDINVLVLDTEVYSNTGGQKSKATPLGAVAKFATGGHEVNKKSLSEMAMSYGTVYVANCSMGANYQQTLKSFAEAEAYDGPSLIIGYAPCIEHKNLDGMTHTMQHMATVADSGYFPLYRYNPILKHHGKNPFILDTKKLTLDVKDVVKNEMRFGALKKRDAEKFEESIKGLHDWVQERFAKYQSWAAEGQEVSDGVPLTLLFGTETGTTEALAYRTAEFARQRGYAVRVLQCDEVDIGELPDHKNLMVMCSTAGEGDVPKTALTFVQQLSAASEDSANAKLLEDTQFAVFALGDSSYHQYCAAGKEIDTYLEKLGATRTIAVGLGNDQDDDKYETAFESWLPDYWKSVNAPEPVDDGSIPPAQFEVRLLEEGDSIVAPYRRIMPPGTIPVPLVKNDRITASDYDRDIRYLRFELTDGQDLPYLLGDVYGLNPEEMIKISPVSDNVDARKRLASVRPRQIRQIFEECLDIFGRPNRTFYKSLSKFAVDPTEKAELESLGDPESPSGRDLYTKLSAETVTFADVLEKYKSAHPPLEHLIGMVPCTKPRLYSIASSPRYVGPRAVELAVVILEWKTPSGVVRTGTGTDYIRRLAVGDDVAVTVTSGSFKFPESPMTPMIMAGLGVETGPMWLFYGCRYRARDYIFGDELEKFHEEGIITELHPAFSRDQKEKIYVQNKISEQSQRVYEDLIQKGGYFYLCGQAGQVELDIKNAIYQAIAAGGGQWQAVDGCTSTCHVSYAMTDTAFIFPITPSSPAAELAEQWSELGVKERLRALAGQSLSIFGDHQDVMAARQTGFAMINSDTVQESHDMALIAHLATLRARVPFVNFFDGFRLSHCIEKIDTMPYNEMRKLIDMKALNDHRSRALNPNRPFVRGTNQNPDVYFQQFEASNAFYDRVPQIVKEEMNKVGGVTGRHYDLFQWTGPQDADSAVVILGSGASVVEETLPTLNAQGKKIGVLKPRLYRPWSSEDFLNALPKTVKRIAVLDKTKEPGSVGEPLFLDVVSTIQEAGRNIKVIGGRWGLGQKEFTPRCVAAVADNLYAQHPKERFTVGIEDDVTHLSLPLGKELNVSHQDTVQCLIFGYGSDGTVGANKNATKIIGDNTDLFVQAYFAYGSQKAGGLTMSHLRFSPEPIRSYYSVQHADYVGCHNPTYLEMYRMTDHLKENGTFCLNSPFSTVEEWNKHVPAGVRKALAEKNAKVFNVDAFKVAEECGMGRMINVVMQSAFFKLSKVMGFEESIQLYKNTIRKSYGHRGEAVVQKNYEMIDKALDAITEITVPAEWKNLSDRMLNYEQTYDKAIGDLAKNKAYHMNAAEFTKNIQAPIALLKGDDIPVSAFASDELVGGKVPLGTSKVEKRGVALEVPEVDMDKCTQCNTCAMSCPHAVIRPFLLSQFEVDNKPAAFDARPAKGGAEVAGLHYRIQVSPYDCTGCEVCVNACPDNALSMKHLSEVREASGKNWEYAMGLPDRSSRFDTTSLKGSQFHQPLLEFHGACAGCGETPYVRLLTQMFGDRMMIANATGCSSIWGAPYGSTPYTTTRDGRGPAWANSLFEDAAEFGMGMAVTTAVRRKALRARVQEMLLEGKDSPMSPELHTQLNQWVENFSNPKVCEALSKSIPKLLAAEASNDPAIEELSGMSDLLPKISNWIIGGDGWSYDIGYGGVDHVLASGQDINVLVLDTEAYSNTGGQKSKSTPLGAVAKFATMGHDVEKKNLTEMAMSYGTVYVASVAMGANYQQTLKAFSEAEAYDGSSLVVAYAPCIEHKNIDGMGHTMLHQYTVANSGYFPLFRYNPALKHMGKNPFVLDTKKLTLSVDDVISHEMRFGALKKRDAEKYTAYMKEMTEWIGARYQKYRGWAAAGEDIADGVPLTLLYGTETGTAEALSYRVAELARQRGYAVKVMQCDEMDVSELPEHKNLMVLCSTTGEGEVPRTAIDFTSQLEAAAKEDGNSNLLDGVQYGVFALGDSSYQHFCSAGKDIDDLLAKMGAGRSVAVGLGNDRDEDKYETAFEDWMPSYWKSVNAPEPVDDGSIPDSQFEVRELDSDEAVVAPYERIMPPHTIQLGLKKNDRLTPSDYERDIRHLRFELDDGQDLPYLLGDVLNIHPMNEAGRVGAFLQSYGLNPKEMIKITPVSENIDARKRAAALRPRTISQLFEESLDIFGRPNRAFYKSLSKFAEEPKEKAELAMIGNPDDTKGRDLYTKLATETVTFADVLNKYTSARPSLDQLITLIPCTKPRLYSIASSPRFVGPKAIELAVVILNWTTPSGVRRTGTSTDYIQRIAPGHKVTATVTSGSFQFPESPMTPMIMAGLGTGLAPFRAFSQERAWMKRQGMQTGPMWLFYGCRHQNKDYIFGNELEGFVKEGAITELHPAFSRDQKEKVYVQNKIDENSARVYEDLIKKGGYFYLCGQAGQVELDIKTAIYRAIAKGENVSMEKAKEMFEKLAEAGRYCPEVY</sequence>
<keyword evidence="9" id="KW-0521">NADP</keyword>
<evidence type="ECO:0000256" key="2">
    <source>
        <dbReference type="ARBA" id="ARBA00001974"/>
    </source>
</evidence>
<dbReference type="InterPro" id="IPR002880">
    <property type="entry name" value="Pyrv_Fd/Flavodoxin_OxRdtase_N"/>
</dbReference>
<dbReference type="GO" id="GO:0022900">
    <property type="term" value="P:electron transport chain"/>
    <property type="evidence" value="ECO:0007669"/>
    <property type="project" value="InterPro"/>
</dbReference>
<dbReference type="PRINTS" id="PR00369">
    <property type="entry name" value="FLAVODOXIN"/>
</dbReference>
<dbReference type="InterPro" id="IPR029061">
    <property type="entry name" value="THDP-binding"/>
</dbReference>
<dbReference type="Pfam" id="PF17147">
    <property type="entry name" value="PFOR_II"/>
    <property type="match status" value="2"/>
</dbReference>
<evidence type="ECO:0000256" key="9">
    <source>
        <dbReference type="ARBA" id="ARBA00022857"/>
    </source>
</evidence>
<dbReference type="Gene3D" id="3.40.50.920">
    <property type="match status" value="2"/>
</dbReference>
<dbReference type="PANTHER" id="PTHR32154">
    <property type="entry name" value="PYRUVATE-FLAVODOXIN OXIDOREDUCTASE-RELATED"/>
    <property type="match status" value="1"/>
</dbReference>
<evidence type="ECO:0000256" key="7">
    <source>
        <dbReference type="ARBA" id="ARBA00022723"/>
    </source>
</evidence>
<evidence type="ECO:0000256" key="12">
    <source>
        <dbReference type="ARBA" id="ARBA00023004"/>
    </source>
</evidence>
<evidence type="ECO:0000256" key="5">
    <source>
        <dbReference type="ARBA" id="ARBA00022630"/>
    </source>
</evidence>
<evidence type="ECO:0000256" key="14">
    <source>
        <dbReference type="ARBA" id="ARBA00053024"/>
    </source>
</evidence>
<dbReference type="Pfam" id="PF13187">
    <property type="entry name" value="Fer4_9"/>
    <property type="match status" value="1"/>
</dbReference>
<dbReference type="InterPro" id="IPR001709">
    <property type="entry name" value="Flavoprot_Pyr_Nucl_cyt_Rdtase"/>
</dbReference>
<evidence type="ECO:0000256" key="11">
    <source>
        <dbReference type="ARBA" id="ARBA00023002"/>
    </source>
</evidence>
<dbReference type="Pfam" id="PF12838">
    <property type="entry name" value="Fer4_7"/>
    <property type="match status" value="1"/>
</dbReference>
<dbReference type="GO" id="GO:0006979">
    <property type="term" value="P:response to oxidative stress"/>
    <property type="evidence" value="ECO:0007669"/>
    <property type="project" value="TreeGrafter"/>
</dbReference>
<dbReference type="PROSITE" id="PS00198">
    <property type="entry name" value="4FE4S_FER_1"/>
    <property type="match status" value="2"/>
</dbReference>
<dbReference type="Proteomes" id="UP000541610">
    <property type="component" value="Unassembled WGS sequence"/>
</dbReference>
<dbReference type="FunFam" id="3.40.50.920:FF:000007">
    <property type="entry name" value="Pyruvate:ferredoxin (Flavodoxin) oxidoreductase"/>
    <property type="match status" value="2"/>
</dbReference>
<keyword evidence="5" id="KW-0285">Flavoprotein</keyword>
<dbReference type="InterPro" id="IPR011895">
    <property type="entry name" value="Pyrv_flavodox_OxRed"/>
</dbReference>
<dbReference type="FunFam" id="3.40.50.970:FF:000012">
    <property type="entry name" value="Pyruvate:ferredoxin (Flavodoxin) oxidoreductase"/>
    <property type="match status" value="1"/>
</dbReference>
<evidence type="ECO:0000256" key="6">
    <source>
        <dbReference type="ARBA" id="ARBA00022643"/>
    </source>
</evidence>
<dbReference type="SUPFAM" id="SSF54862">
    <property type="entry name" value="4Fe-4S ferredoxins"/>
    <property type="match status" value="2"/>
</dbReference>
<proteinExistence type="inferred from homology"/>
<dbReference type="InterPro" id="IPR009014">
    <property type="entry name" value="Transketo_C/PFOR_II"/>
</dbReference>
<dbReference type="OrthoDB" id="1856718at2759"/>
<keyword evidence="8" id="KW-0274">FAD</keyword>
<gene>
    <name evidence="21" type="ORF">FOZ60_000962</name>
</gene>
<evidence type="ECO:0000256" key="4">
    <source>
        <dbReference type="ARBA" id="ARBA00022485"/>
    </source>
</evidence>
<dbReference type="InterPro" id="IPR001433">
    <property type="entry name" value="OxRdtase_FAD/NAD-bd"/>
</dbReference>
<organism evidence="21 22">
    <name type="scientific">Perkinsus olseni</name>
    <name type="common">Perkinsus atlanticus</name>
    <dbReference type="NCBI Taxonomy" id="32597"/>
    <lineage>
        <taxon>Eukaryota</taxon>
        <taxon>Sar</taxon>
        <taxon>Alveolata</taxon>
        <taxon>Perkinsozoa</taxon>
        <taxon>Perkinsea</taxon>
        <taxon>Perkinsida</taxon>
        <taxon>Perkinsidae</taxon>
        <taxon>Perkinsus</taxon>
    </lineage>
</organism>
<keyword evidence="7" id="KW-0479">Metal-binding</keyword>
<comment type="caution">
    <text evidence="21">The sequence shown here is derived from an EMBL/GenBank/DDBJ whole genome shotgun (WGS) entry which is preliminary data.</text>
</comment>
<dbReference type="SUPFAM" id="SSF52922">
    <property type="entry name" value="TK C-terminal domain-like"/>
    <property type="match status" value="2"/>
</dbReference>
<feature type="domain" description="Flavodoxin-like" evidence="18">
    <location>
        <begin position="1211"/>
        <end position="1358"/>
    </location>
</feature>
<dbReference type="SMART" id="SM00890">
    <property type="entry name" value="EKR"/>
    <property type="match status" value="2"/>
</dbReference>
<name>A0A7J6P3S3_PEROL</name>
<evidence type="ECO:0000256" key="10">
    <source>
        <dbReference type="ARBA" id="ARBA00022982"/>
    </source>
</evidence>
<keyword evidence="4" id="KW-0004">4Fe-4S</keyword>
<feature type="domain" description="4Fe-4S ferredoxin-type" evidence="19">
    <location>
        <begin position="2370"/>
        <end position="2399"/>
    </location>
</feature>
<feature type="domain" description="FAD-binding FR-type" evidence="20">
    <location>
        <begin position="3061"/>
        <end position="3302"/>
    </location>
</feature>
<dbReference type="SUPFAM" id="SSF53323">
    <property type="entry name" value="Pyruvate-ferredoxin oxidoreductase, PFOR, domain III"/>
    <property type="match status" value="2"/>
</dbReference>
<keyword evidence="10" id="KW-0249">Electron transport</keyword>
<dbReference type="Gene3D" id="3.40.50.80">
    <property type="entry name" value="Nucleotide-binding domain of ferredoxin-NADP reductase (FNR) module"/>
    <property type="match status" value="2"/>
</dbReference>
<dbReference type="Gene3D" id="3.40.50.360">
    <property type="match status" value="2"/>
</dbReference>
<dbReference type="Gene3D" id="3.40.50.970">
    <property type="match status" value="4"/>
</dbReference>
<dbReference type="PRINTS" id="PR00371">
    <property type="entry name" value="FPNCR"/>
</dbReference>
<feature type="domain" description="FAD-binding FR-type" evidence="20">
    <location>
        <begin position="1398"/>
        <end position="1621"/>
    </location>
</feature>
<dbReference type="InterPro" id="IPR017900">
    <property type="entry name" value="4Fe4S_Fe_S_CS"/>
</dbReference>
<dbReference type="InterPro" id="IPR008254">
    <property type="entry name" value="Flavodoxin/NO_synth"/>
</dbReference>
<dbReference type="Gene3D" id="1.20.990.10">
    <property type="entry name" value="NADPH-cytochrome p450 Reductase, Chain A, domain 3"/>
    <property type="match status" value="2"/>
</dbReference>
<dbReference type="PANTHER" id="PTHR32154:SF0">
    <property type="entry name" value="PYRUVATE-FLAVODOXIN OXIDOREDUCTASE-RELATED"/>
    <property type="match status" value="1"/>
</dbReference>
<evidence type="ECO:0000256" key="16">
    <source>
        <dbReference type="ARBA" id="ARBA00067011"/>
    </source>
</evidence>
<dbReference type="SUPFAM" id="SSF52218">
    <property type="entry name" value="Flavoproteins"/>
    <property type="match status" value="2"/>
</dbReference>
<dbReference type="PROSITE" id="PS51384">
    <property type="entry name" value="FAD_FR"/>
    <property type="match status" value="2"/>
</dbReference>
<dbReference type="GO" id="GO:0010181">
    <property type="term" value="F:FMN binding"/>
    <property type="evidence" value="ECO:0007669"/>
    <property type="project" value="InterPro"/>
</dbReference>
<dbReference type="SUPFAM" id="SSF63380">
    <property type="entry name" value="Riboflavin synthase domain-like"/>
    <property type="match status" value="2"/>
</dbReference>
<accession>A0A7J6P3S3</accession>
<dbReference type="InterPro" id="IPR033412">
    <property type="entry name" value="PFOR_II"/>
</dbReference>
<dbReference type="Pfam" id="PF01855">
    <property type="entry name" value="POR_N"/>
    <property type="match status" value="2"/>
</dbReference>
<protein>
    <recommendedName>
        <fullName evidence="16">pyruvate dehydrogenase (NADP(+))</fullName>
        <ecNumber evidence="16">1.2.1.51</ecNumber>
    </recommendedName>
    <alternativeName>
        <fullName evidence="17">Pyruvate:NADP(+) oxidoreductase</fullName>
    </alternativeName>
</protein>
<comment type="catalytic activity">
    <reaction evidence="14">
        <text>pyruvate + NADP(+) + CoA = acetyl-CoA + CO2 + NADPH</text>
        <dbReference type="Rhea" id="RHEA:17425"/>
        <dbReference type="ChEBI" id="CHEBI:15361"/>
        <dbReference type="ChEBI" id="CHEBI:16526"/>
        <dbReference type="ChEBI" id="CHEBI:57287"/>
        <dbReference type="ChEBI" id="CHEBI:57288"/>
        <dbReference type="ChEBI" id="CHEBI:57783"/>
        <dbReference type="ChEBI" id="CHEBI:58349"/>
        <dbReference type="EC" id="1.2.1.51"/>
    </reaction>
</comment>
<dbReference type="CDD" id="cd07034">
    <property type="entry name" value="TPP_PYR_PFOR_IOR-alpha_like"/>
    <property type="match status" value="1"/>
</dbReference>
<dbReference type="InterPro" id="IPR039261">
    <property type="entry name" value="FNR_nucleotide-bd"/>
</dbReference>
<feature type="domain" description="4Fe-4S ferredoxin-type" evidence="19">
    <location>
        <begin position="707"/>
        <end position="736"/>
    </location>
</feature>
<evidence type="ECO:0000313" key="21">
    <source>
        <dbReference type="EMBL" id="KAF4689951.1"/>
    </source>
</evidence>
<dbReference type="EMBL" id="JABANP010000111">
    <property type="protein sequence ID" value="KAF4689951.1"/>
    <property type="molecule type" value="Genomic_DNA"/>
</dbReference>
<dbReference type="Pfam" id="PF00258">
    <property type="entry name" value="Flavodoxin_1"/>
    <property type="match status" value="2"/>
</dbReference>
<dbReference type="FunFam" id="3.40.920.10:FF:000001">
    <property type="entry name" value="Pyruvate:ferredoxin (Flavodoxin) oxidoreductase"/>
    <property type="match status" value="2"/>
</dbReference>
<dbReference type="FunFam" id="3.40.50.80:FF:000001">
    <property type="entry name" value="NADPH--cytochrome P450 reductase 1"/>
    <property type="match status" value="1"/>
</dbReference>
<dbReference type="InterPro" id="IPR001094">
    <property type="entry name" value="Flavdoxin-like"/>
</dbReference>
<dbReference type="Gene3D" id="2.40.30.10">
    <property type="entry name" value="Translation factors"/>
    <property type="match status" value="2"/>
</dbReference>
<dbReference type="Pfam" id="PF10371">
    <property type="entry name" value="EKR"/>
    <property type="match status" value="2"/>
</dbReference>
<evidence type="ECO:0000259" key="20">
    <source>
        <dbReference type="PROSITE" id="PS51384"/>
    </source>
</evidence>
<dbReference type="Pfam" id="PF00175">
    <property type="entry name" value="NAD_binding_1"/>
    <property type="match status" value="1"/>
</dbReference>
<evidence type="ECO:0000313" key="22">
    <source>
        <dbReference type="Proteomes" id="UP000541610"/>
    </source>
</evidence>